<dbReference type="InterPro" id="IPR032675">
    <property type="entry name" value="LRR_dom_sf"/>
</dbReference>
<dbReference type="EMBL" id="JAMKFB020000025">
    <property type="protein sequence ID" value="KAL0154509.1"/>
    <property type="molecule type" value="Genomic_DNA"/>
</dbReference>
<dbReference type="PRINTS" id="PR00019">
    <property type="entry name" value="LEURICHRPT"/>
</dbReference>
<proteinExistence type="predicted"/>
<reference evidence="1 2" key="1">
    <citation type="submission" date="2024-05" db="EMBL/GenBank/DDBJ databases">
        <title>Genome sequencing and assembly of Indian major carp, Cirrhinus mrigala (Hamilton, 1822).</title>
        <authorList>
            <person name="Mohindra V."/>
            <person name="Chowdhury L.M."/>
            <person name="Lal K."/>
            <person name="Jena J.K."/>
        </authorList>
    </citation>
    <scope>NUCLEOTIDE SEQUENCE [LARGE SCALE GENOMIC DNA]</scope>
    <source>
        <strain evidence="1">CM1030</strain>
        <tissue evidence="1">Blood</tissue>
    </source>
</reference>
<dbReference type="SUPFAM" id="SSF52058">
    <property type="entry name" value="L domain-like"/>
    <property type="match status" value="1"/>
</dbReference>
<feature type="non-terminal residue" evidence="1">
    <location>
        <position position="1"/>
    </location>
</feature>
<name>A0ABD0MZD7_CIRMR</name>
<comment type="caution">
    <text evidence="1">The sequence shown here is derived from an EMBL/GenBank/DDBJ whole genome shotgun (WGS) entry which is preliminary data.</text>
</comment>
<accession>A0ABD0MZD7</accession>
<dbReference type="Gene3D" id="3.80.10.10">
    <property type="entry name" value="Ribonuclease Inhibitor"/>
    <property type="match status" value="1"/>
</dbReference>
<dbReference type="Proteomes" id="UP001529510">
    <property type="component" value="Unassembled WGS sequence"/>
</dbReference>
<dbReference type="Pfam" id="PF00560">
    <property type="entry name" value="LRR_1"/>
    <property type="match status" value="1"/>
</dbReference>
<evidence type="ECO:0000313" key="1">
    <source>
        <dbReference type="EMBL" id="KAL0154509.1"/>
    </source>
</evidence>
<protein>
    <submittedName>
        <fullName evidence="1">Uncharacterized protein</fullName>
    </submittedName>
</protein>
<feature type="non-terminal residue" evidence="1">
    <location>
        <position position="52"/>
    </location>
</feature>
<keyword evidence="2" id="KW-1185">Reference proteome</keyword>
<dbReference type="AlphaFoldDB" id="A0ABD0MZD7"/>
<gene>
    <name evidence="1" type="ORF">M9458_048772</name>
</gene>
<sequence length="52" mass="5711">STPLAVDKEPIRLLDLSGNELGNLALKQQMQNLLRLDLSSNSLSEFPSVLCQ</sequence>
<evidence type="ECO:0000313" key="2">
    <source>
        <dbReference type="Proteomes" id="UP001529510"/>
    </source>
</evidence>
<organism evidence="1 2">
    <name type="scientific">Cirrhinus mrigala</name>
    <name type="common">Mrigala</name>
    <dbReference type="NCBI Taxonomy" id="683832"/>
    <lineage>
        <taxon>Eukaryota</taxon>
        <taxon>Metazoa</taxon>
        <taxon>Chordata</taxon>
        <taxon>Craniata</taxon>
        <taxon>Vertebrata</taxon>
        <taxon>Euteleostomi</taxon>
        <taxon>Actinopterygii</taxon>
        <taxon>Neopterygii</taxon>
        <taxon>Teleostei</taxon>
        <taxon>Ostariophysi</taxon>
        <taxon>Cypriniformes</taxon>
        <taxon>Cyprinidae</taxon>
        <taxon>Labeoninae</taxon>
        <taxon>Labeonini</taxon>
        <taxon>Cirrhinus</taxon>
    </lineage>
</organism>
<dbReference type="InterPro" id="IPR001611">
    <property type="entry name" value="Leu-rich_rpt"/>
</dbReference>